<keyword evidence="6 7" id="KW-0472">Membrane</keyword>
<dbReference type="PANTHER" id="PTHR33452:SF1">
    <property type="entry name" value="INNER MEMBRANE PROTEIN YPHA-RELATED"/>
    <property type="match status" value="1"/>
</dbReference>
<dbReference type="RefSeq" id="WP_379955577.1">
    <property type="nucleotide sequence ID" value="NZ_JAUYVI010000003.1"/>
</dbReference>
<sequence length="145" mass="15233">MTDTKTAPYAALLLRLTLGVLFLAHASLKIFVFTPAGTAQFFESIGLPGALAYITIAWEVAGALALILGLWPRLVAIAMVPVLLGALFTVHLANGFFFSNPNGGWEYLAFWIVAQVALALTGDGAYALKPGLPFGSAPKSATQPV</sequence>
<keyword evidence="4 7" id="KW-0812">Transmembrane</keyword>
<comment type="similarity">
    <text evidence="2">Belongs to the DoxX family.</text>
</comment>
<evidence type="ECO:0000256" key="5">
    <source>
        <dbReference type="ARBA" id="ARBA00022989"/>
    </source>
</evidence>
<dbReference type="EMBL" id="JAUYVI010000003">
    <property type="protein sequence ID" value="MDQ7248131.1"/>
    <property type="molecule type" value="Genomic_DNA"/>
</dbReference>
<keyword evidence="3" id="KW-1003">Cell membrane</keyword>
<gene>
    <name evidence="8" type="ORF">Q8A70_10665</name>
</gene>
<reference evidence="9" key="1">
    <citation type="submission" date="2023-08" db="EMBL/GenBank/DDBJ databases">
        <title>Rhodospirillaceae gen. nov., a novel taxon isolated from the Yangtze River Yuezi River estuary sludge.</title>
        <authorList>
            <person name="Ruan L."/>
        </authorList>
    </citation>
    <scope>NUCLEOTIDE SEQUENCE [LARGE SCALE GENOMIC DNA]</scope>
    <source>
        <strain evidence="9">R-7</strain>
    </source>
</reference>
<dbReference type="PANTHER" id="PTHR33452">
    <property type="entry name" value="OXIDOREDUCTASE CATD-RELATED"/>
    <property type="match status" value="1"/>
</dbReference>
<dbReference type="Proteomes" id="UP001230156">
    <property type="component" value="Unassembled WGS sequence"/>
</dbReference>
<accession>A0ABU0YK80</accession>
<feature type="transmembrane region" description="Helical" evidence="7">
    <location>
        <begin position="75"/>
        <end position="96"/>
    </location>
</feature>
<evidence type="ECO:0000256" key="3">
    <source>
        <dbReference type="ARBA" id="ARBA00022475"/>
    </source>
</evidence>
<evidence type="ECO:0000313" key="8">
    <source>
        <dbReference type="EMBL" id="MDQ7248131.1"/>
    </source>
</evidence>
<dbReference type="InterPro" id="IPR032808">
    <property type="entry name" value="DoxX"/>
</dbReference>
<evidence type="ECO:0000256" key="2">
    <source>
        <dbReference type="ARBA" id="ARBA00006679"/>
    </source>
</evidence>
<feature type="transmembrane region" description="Helical" evidence="7">
    <location>
        <begin position="50"/>
        <end position="68"/>
    </location>
</feature>
<comment type="subcellular location">
    <subcellularLocation>
        <location evidence="1">Cell membrane</location>
        <topology evidence="1">Multi-pass membrane protein</topology>
    </subcellularLocation>
</comment>
<keyword evidence="5 7" id="KW-1133">Transmembrane helix</keyword>
<proteinExistence type="inferred from homology"/>
<comment type="caution">
    <text evidence="8">The sequence shown here is derived from an EMBL/GenBank/DDBJ whole genome shotgun (WGS) entry which is preliminary data.</text>
</comment>
<evidence type="ECO:0000256" key="4">
    <source>
        <dbReference type="ARBA" id="ARBA00022692"/>
    </source>
</evidence>
<evidence type="ECO:0000313" key="9">
    <source>
        <dbReference type="Proteomes" id="UP001230156"/>
    </source>
</evidence>
<evidence type="ECO:0000256" key="1">
    <source>
        <dbReference type="ARBA" id="ARBA00004651"/>
    </source>
</evidence>
<protein>
    <submittedName>
        <fullName evidence="8">DoxX family protein</fullName>
    </submittedName>
</protein>
<evidence type="ECO:0000256" key="7">
    <source>
        <dbReference type="SAM" id="Phobius"/>
    </source>
</evidence>
<organism evidence="8 9">
    <name type="scientific">Dongia sedimenti</name>
    <dbReference type="NCBI Taxonomy" id="3064282"/>
    <lineage>
        <taxon>Bacteria</taxon>
        <taxon>Pseudomonadati</taxon>
        <taxon>Pseudomonadota</taxon>
        <taxon>Alphaproteobacteria</taxon>
        <taxon>Rhodospirillales</taxon>
        <taxon>Dongiaceae</taxon>
        <taxon>Dongia</taxon>
    </lineage>
</organism>
<keyword evidence="9" id="KW-1185">Reference proteome</keyword>
<evidence type="ECO:0000256" key="6">
    <source>
        <dbReference type="ARBA" id="ARBA00023136"/>
    </source>
</evidence>
<dbReference type="InterPro" id="IPR051907">
    <property type="entry name" value="DoxX-like_oxidoreductase"/>
</dbReference>
<name>A0ABU0YK80_9PROT</name>
<dbReference type="Pfam" id="PF07681">
    <property type="entry name" value="DoxX"/>
    <property type="match status" value="1"/>
</dbReference>